<gene>
    <name evidence="5" type="ORF">Ccrd_008137</name>
</gene>
<sequence>MASIVAKSCTSSSSHVSPVMTVQEKGSRNKRKFRADPPPPNGFQKIVSPSQNECLSYEFSAENFESPGHSNGCDMCSFSHENTDSVKLDLGLSCAVGGVGSTEVGANHNRVELEASDEFHEADWSDLTESQLEELVLANLDTMFKSAIKKIVSFGYTEEVATKAILRAGLCCGCKDNVSNIAENTLILLKNGQEMDPSGEHHFENLHQMKKYILAELVCVLREFRPFFSTGDAMWCLLISDMNVSQACAMDGEALSSLVGDGTSNGCFSNSVENQLRKDGKSLECLPNPCKPNHSSLCAHSFPLEAPVMASIPCVHNCMSEEPAKAEVPHSKPKAPFVLDGFASQKGNQNSTSRTLSRSFSLSSKKHEEKVVGSRKITCISKRDYIPRQKSVHLEKSNRIHGLKGATRAGKLGNISGLILDKKLKSVSDSTGDSPKNGSQISQGVGIGFPFEGINNNGTTQTSLASPSLFNTDTSSNNISSLAKIHVPPMLASTDSPPALSVANTELSLSLPAKSNNVPMPEVPNISFAAMPYDKSFGRWIPQDKRDKTVLKLVPRVQELQNQLQEWTEWANQKVMQAARRLGKDKAELKTLRQEKEEVDRLKKEKQTLEENTMKKLSEMENALFKASGQVERANSAVCRLEVENANLRLEMEAANLQAAESATSCEEVSKREKKTLLQLQLWEKQKILFQEELITEKRKLVQLQEDLELAKEQRDQLESCTGVHMRVCVLTFSANDCRAEVTNALLLTRWKQEEKAKEDLVSQAVLFRIGRQEGEVLAKSREDLTRLKADKNLKRYKDDIEKLKKEISLLRLKADSSKIAALRRGIDGSYASKLSDIKTSIFPQETPTPYILETVTSNGGVKRERECVMCLSEEMAVVFLPCAHQVVCTKCNELHEKQGMKDCPSCRGTIQRRISVRYAHS</sequence>
<proteinExistence type="predicted"/>
<dbReference type="SUPFAM" id="SSF57850">
    <property type="entry name" value="RING/U-box"/>
    <property type="match status" value="1"/>
</dbReference>
<feature type="coiled-coil region" evidence="2">
    <location>
        <begin position="575"/>
        <end position="663"/>
    </location>
</feature>
<dbReference type="EMBL" id="LEKV01005129">
    <property type="protein sequence ID" value="KVH89875.1"/>
    <property type="molecule type" value="Genomic_DNA"/>
</dbReference>
<evidence type="ECO:0000259" key="4">
    <source>
        <dbReference type="PROSITE" id="PS50089"/>
    </source>
</evidence>
<dbReference type="PANTHER" id="PTHR46405:SF2">
    <property type="entry name" value="OS05G0141500 PROTEIN"/>
    <property type="match status" value="1"/>
</dbReference>
<dbReference type="Gramene" id="KVH89875">
    <property type="protein sequence ID" value="KVH89875"/>
    <property type="gene ID" value="Ccrd_008137"/>
</dbReference>
<dbReference type="AlphaFoldDB" id="A0A118JTQ7"/>
<dbReference type="STRING" id="59895.A0A118JTQ7"/>
<protein>
    <submittedName>
        <fullName evidence="5">Zinc finger, RING/FYVE/PHD-type</fullName>
    </submittedName>
</protein>
<keyword evidence="1" id="KW-0862">Zinc</keyword>
<keyword evidence="1" id="KW-0479">Metal-binding</keyword>
<dbReference type="Pfam" id="PF13920">
    <property type="entry name" value="zf-C3HC4_3"/>
    <property type="match status" value="1"/>
</dbReference>
<evidence type="ECO:0000256" key="1">
    <source>
        <dbReference type="PROSITE-ProRule" id="PRU00175"/>
    </source>
</evidence>
<evidence type="ECO:0000256" key="2">
    <source>
        <dbReference type="SAM" id="Coils"/>
    </source>
</evidence>
<dbReference type="InterPro" id="IPR046527">
    <property type="entry name" value="PIR2-like_helical"/>
</dbReference>
<feature type="compositionally biased region" description="Low complexity" evidence="3">
    <location>
        <begin position="351"/>
        <end position="361"/>
    </location>
</feature>
<feature type="domain" description="RING-type" evidence="4">
    <location>
        <begin position="868"/>
        <end position="908"/>
    </location>
</feature>
<name>A0A118JTQ7_CYNCS</name>
<dbReference type="Pfam" id="PF20235">
    <property type="entry name" value="PIR2-like_helical"/>
    <property type="match status" value="1"/>
</dbReference>
<dbReference type="PROSITE" id="PS50089">
    <property type="entry name" value="ZF_RING_2"/>
    <property type="match status" value="1"/>
</dbReference>
<dbReference type="InterPro" id="IPR046934">
    <property type="entry name" value="PIR2-like"/>
</dbReference>
<keyword evidence="1" id="KW-0863">Zinc-finger</keyword>
<dbReference type="InterPro" id="IPR001841">
    <property type="entry name" value="Znf_RING"/>
</dbReference>
<dbReference type="Gene3D" id="3.30.40.10">
    <property type="entry name" value="Zinc/RING finger domain, C3HC4 (zinc finger)"/>
    <property type="match status" value="1"/>
</dbReference>
<comment type="caution">
    <text evidence="5">The sequence shown here is derived from an EMBL/GenBank/DDBJ whole genome shotgun (WGS) entry which is preliminary data.</text>
</comment>
<dbReference type="GO" id="GO:0008270">
    <property type="term" value="F:zinc ion binding"/>
    <property type="evidence" value="ECO:0007669"/>
    <property type="project" value="UniProtKB-KW"/>
</dbReference>
<evidence type="ECO:0000313" key="6">
    <source>
        <dbReference type="Proteomes" id="UP000243975"/>
    </source>
</evidence>
<dbReference type="Proteomes" id="UP000243975">
    <property type="component" value="Unassembled WGS sequence"/>
</dbReference>
<keyword evidence="2" id="KW-0175">Coiled coil</keyword>
<dbReference type="PANTHER" id="PTHR46405">
    <property type="entry name" value="OS05G0141500 PROTEIN"/>
    <property type="match status" value="1"/>
</dbReference>
<dbReference type="CDD" id="cd23128">
    <property type="entry name" value="RING-HC_MIP1-like"/>
    <property type="match status" value="1"/>
</dbReference>
<dbReference type="OMA" id="CAMDYST"/>
<accession>A0A118JTQ7</accession>
<keyword evidence="6" id="KW-1185">Reference proteome</keyword>
<evidence type="ECO:0000256" key="3">
    <source>
        <dbReference type="SAM" id="MobiDB-lite"/>
    </source>
</evidence>
<reference evidence="5 6" key="1">
    <citation type="journal article" date="2016" name="Sci. Rep.">
        <title>The genome sequence of the outbreeding globe artichoke constructed de novo incorporating a phase-aware low-pass sequencing strategy of F1 progeny.</title>
        <authorList>
            <person name="Scaglione D."/>
            <person name="Reyes-Chin-Wo S."/>
            <person name="Acquadro A."/>
            <person name="Froenicke L."/>
            <person name="Portis E."/>
            <person name="Beitel C."/>
            <person name="Tirone M."/>
            <person name="Mauro R."/>
            <person name="Lo Monaco A."/>
            <person name="Mauromicale G."/>
            <person name="Faccioli P."/>
            <person name="Cattivelli L."/>
            <person name="Rieseberg L."/>
            <person name="Michelmore R."/>
            <person name="Lanteri S."/>
        </authorList>
    </citation>
    <scope>NUCLEOTIDE SEQUENCE [LARGE SCALE GENOMIC DNA]</scope>
    <source>
        <strain evidence="5">2C</strain>
    </source>
</reference>
<feature type="region of interest" description="Disordered" evidence="3">
    <location>
        <begin position="341"/>
        <end position="361"/>
    </location>
</feature>
<feature type="coiled-coil region" evidence="2">
    <location>
        <begin position="787"/>
        <end position="821"/>
    </location>
</feature>
<evidence type="ECO:0000313" key="5">
    <source>
        <dbReference type="EMBL" id="KVH89875.1"/>
    </source>
</evidence>
<dbReference type="InterPro" id="IPR013083">
    <property type="entry name" value="Znf_RING/FYVE/PHD"/>
</dbReference>
<organism evidence="5 6">
    <name type="scientific">Cynara cardunculus var. scolymus</name>
    <name type="common">Globe artichoke</name>
    <name type="synonym">Cynara scolymus</name>
    <dbReference type="NCBI Taxonomy" id="59895"/>
    <lineage>
        <taxon>Eukaryota</taxon>
        <taxon>Viridiplantae</taxon>
        <taxon>Streptophyta</taxon>
        <taxon>Embryophyta</taxon>
        <taxon>Tracheophyta</taxon>
        <taxon>Spermatophyta</taxon>
        <taxon>Magnoliopsida</taxon>
        <taxon>eudicotyledons</taxon>
        <taxon>Gunneridae</taxon>
        <taxon>Pentapetalae</taxon>
        <taxon>asterids</taxon>
        <taxon>campanulids</taxon>
        <taxon>Asterales</taxon>
        <taxon>Asteraceae</taxon>
        <taxon>Carduoideae</taxon>
        <taxon>Cardueae</taxon>
        <taxon>Carduinae</taxon>
        <taxon>Cynara</taxon>
    </lineage>
</organism>
<feature type="coiled-coil region" evidence="2">
    <location>
        <begin position="694"/>
        <end position="721"/>
    </location>
</feature>
<feature type="region of interest" description="Disordered" evidence="3">
    <location>
        <begin position="16"/>
        <end position="43"/>
    </location>
</feature>